<comment type="caution">
    <text evidence="3">The sequence shown here is derived from an EMBL/GenBank/DDBJ whole genome shotgun (WGS) entry which is preliminary data.</text>
</comment>
<dbReference type="Proteomes" id="UP000013063">
    <property type="component" value="Unassembled WGS sequence"/>
</dbReference>
<proteinExistence type="predicted"/>
<dbReference type="eggNOG" id="COG2266">
    <property type="taxonomic scope" value="Bacteria"/>
</dbReference>
<evidence type="ECO:0000313" key="3">
    <source>
        <dbReference type="EMBL" id="ENZ81860.1"/>
    </source>
</evidence>
<dbReference type="SUPFAM" id="SSF53448">
    <property type="entry name" value="Nucleotide-diphospho-sugar transferases"/>
    <property type="match status" value="1"/>
</dbReference>
<dbReference type="InterPro" id="IPR029044">
    <property type="entry name" value="Nucleotide-diphossugar_trans"/>
</dbReference>
<dbReference type="Pfam" id="PF12804">
    <property type="entry name" value="NTP_transf_3"/>
    <property type="match status" value="1"/>
</dbReference>
<dbReference type="STRING" id="1292034.OR37_02287"/>
<keyword evidence="4" id="KW-1185">Reference proteome</keyword>
<gene>
    <name evidence="3" type="ORF">OR37_02287</name>
</gene>
<dbReference type="EMBL" id="APMP01000012">
    <property type="protein sequence ID" value="ENZ81860.1"/>
    <property type="molecule type" value="Genomic_DNA"/>
</dbReference>
<accession>R0D039</accession>
<sequence>MSQGVERPFNVLILAGSRGGEVDPVAAYAGVAHKGLIVLEGRTLLARVLDAARGAGAASIGVSANDEAIRAALAGTDVRLLPTAAGPSQSVQDAAGQLGFPLLVTTVDHALLRSDWIRQFLADTPDFANAAVLLAPEDRVRAAAPGTQRTYLKFRDGRYSGCNLFLLRDESAMGVVQLWRKVEALRKQPWKIAAMLGPGFLARYLLGVLTLDQAVARLGKLAGVQAAAVRARDGRTAIDVDKPADLDLVRQLVEEA</sequence>
<organism evidence="3 4">
    <name type="scientific">Caulobacter vibrioides OR37</name>
    <dbReference type="NCBI Taxonomy" id="1292034"/>
    <lineage>
        <taxon>Bacteria</taxon>
        <taxon>Pseudomonadati</taxon>
        <taxon>Pseudomonadota</taxon>
        <taxon>Alphaproteobacteria</taxon>
        <taxon>Caulobacterales</taxon>
        <taxon>Caulobacteraceae</taxon>
        <taxon>Caulobacter</taxon>
    </lineage>
</organism>
<dbReference type="InterPro" id="IPR025877">
    <property type="entry name" value="MobA-like_NTP_Trfase"/>
</dbReference>
<dbReference type="PATRIC" id="fig|1292034.3.peg.2272"/>
<keyword evidence="1" id="KW-0460">Magnesium</keyword>
<dbReference type="GO" id="GO:0016779">
    <property type="term" value="F:nucleotidyltransferase activity"/>
    <property type="evidence" value="ECO:0007669"/>
    <property type="project" value="UniProtKB-ARBA"/>
</dbReference>
<reference evidence="3 4" key="1">
    <citation type="journal article" date="2013" name="Genome Announc.">
        <title>Draft Genome Sequence for Caulobacter sp. Strain OR37, a Bacterium Tolerant to Heavy Metals.</title>
        <authorList>
            <person name="Utturkar S.M."/>
            <person name="Bollmann A."/>
            <person name="Brzoska R.M."/>
            <person name="Klingeman D.M."/>
            <person name="Epstein S.E."/>
            <person name="Palumbo A.V."/>
            <person name="Brown S.D."/>
        </authorList>
    </citation>
    <scope>NUCLEOTIDE SEQUENCE [LARGE SCALE GENOMIC DNA]</scope>
    <source>
        <strain evidence="3 4">OR37</strain>
    </source>
</reference>
<dbReference type="Gene3D" id="3.90.550.10">
    <property type="entry name" value="Spore Coat Polysaccharide Biosynthesis Protein SpsA, Chain A"/>
    <property type="match status" value="1"/>
</dbReference>
<feature type="domain" description="MobA-like NTP transferase" evidence="2">
    <location>
        <begin position="12"/>
        <end position="134"/>
    </location>
</feature>
<evidence type="ECO:0000313" key="4">
    <source>
        <dbReference type="Proteomes" id="UP000013063"/>
    </source>
</evidence>
<name>R0D039_CAUVI</name>
<evidence type="ECO:0000256" key="1">
    <source>
        <dbReference type="ARBA" id="ARBA00022842"/>
    </source>
</evidence>
<dbReference type="AlphaFoldDB" id="R0D039"/>
<protein>
    <recommendedName>
        <fullName evidence="2">MobA-like NTP transferase domain-containing protein</fullName>
    </recommendedName>
</protein>
<evidence type="ECO:0000259" key="2">
    <source>
        <dbReference type="Pfam" id="PF12804"/>
    </source>
</evidence>